<comment type="caution">
    <text evidence="1">The sequence shown here is derived from an EMBL/GenBank/DDBJ whole genome shotgun (WGS) entry which is preliminary data.</text>
</comment>
<evidence type="ECO:0000313" key="1">
    <source>
        <dbReference type="EMBL" id="CCI50465.1"/>
    </source>
</evidence>
<organism evidence="1 2">
    <name type="scientific">Albugo candida</name>
    <dbReference type="NCBI Taxonomy" id="65357"/>
    <lineage>
        <taxon>Eukaryota</taxon>
        <taxon>Sar</taxon>
        <taxon>Stramenopiles</taxon>
        <taxon>Oomycota</taxon>
        <taxon>Peronosporomycetes</taxon>
        <taxon>Albuginales</taxon>
        <taxon>Albuginaceae</taxon>
        <taxon>Albugo</taxon>
    </lineage>
</organism>
<dbReference type="EMBL" id="CAIX01000517">
    <property type="protein sequence ID" value="CCI50465.1"/>
    <property type="molecule type" value="Genomic_DNA"/>
</dbReference>
<keyword evidence="2" id="KW-1185">Reference proteome</keyword>
<dbReference type="OrthoDB" id="77564at2759"/>
<gene>
    <name evidence="1" type="ORF">BN9_122520</name>
</gene>
<reference evidence="1 2" key="1">
    <citation type="submission" date="2012-05" db="EMBL/GenBank/DDBJ databases">
        <title>Recombination and specialization in a pathogen metapopulation.</title>
        <authorList>
            <person name="Gardiner A."/>
            <person name="Kemen E."/>
            <person name="Schultz-Larsen T."/>
            <person name="MacLean D."/>
            <person name="Van Oosterhout C."/>
            <person name="Jones J.D.G."/>
        </authorList>
    </citation>
    <scope>NUCLEOTIDE SEQUENCE [LARGE SCALE GENOMIC DNA]</scope>
    <source>
        <strain evidence="1 2">Ac Nc2</strain>
    </source>
</reference>
<name>A0A024GVQ7_9STRA</name>
<dbReference type="Proteomes" id="UP000053237">
    <property type="component" value="Unassembled WGS sequence"/>
</dbReference>
<proteinExistence type="predicted"/>
<dbReference type="InParanoid" id="A0A024GVQ7"/>
<feature type="non-terminal residue" evidence="1">
    <location>
        <position position="1"/>
    </location>
</feature>
<sequence length="138" mass="15699">RHSDQVTELFVSYGRHKEELMLKVLEVFSGITIVIMERGIAPWNPPSNKLLLECCTLLEEEARNLALRSHSFYCNGYVSVLHFASAIHLIDSTAFLHEKLSGYTQCCSPNTTHFSQPHSRSFASFNLQLLEKTPCKLE</sequence>
<accession>A0A024GVQ7</accession>
<dbReference type="AlphaFoldDB" id="A0A024GVQ7"/>
<evidence type="ECO:0000313" key="2">
    <source>
        <dbReference type="Proteomes" id="UP000053237"/>
    </source>
</evidence>
<protein>
    <submittedName>
        <fullName evidence="1">Uncharacterized protein</fullName>
    </submittedName>
</protein>